<evidence type="ECO:0000313" key="3">
    <source>
        <dbReference type="Proteomes" id="UP000652761"/>
    </source>
</evidence>
<feature type="signal peptide" evidence="1">
    <location>
        <begin position="1"/>
        <end position="21"/>
    </location>
</feature>
<dbReference type="AlphaFoldDB" id="A0A843VAN9"/>
<dbReference type="PANTHER" id="PTHR34564:SF3">
    <property type="entry name" value="PEPTIDYL-PROLYL CIS-TRANS ISOMERASE G"/>
    <property type="match status" value="1"/>
</dbReference>
<evidence type="ECO:0000313" key="2">
    <source>
        <dbReference type="EMBL" id="MQL95542.1"/>
    </source>
</evidence>
<keyword evidence="3" id="KW-1185">Reference proteome</keyword>
<evidence type="ECO:0000256" key="1">
    <source>
        <dbReference type="SAM" id="SignalP"/>
    </source>
</evidence>
<dbReference type="PANTHER" id="PTHR34564">
    <property type="entry name" value="PEPTIDYL-PROLYL CIS-TRANS ISOMERASE G"/>
    <property type="match status" value="1"/>
</dbReference>
<proteinExistence type="predicted"/>
<name>A0A843VAN9_COLES</name>
<keyword evidence="1" id="KW-0732">Signal</keyword>
<comment type="caution">
    <text evidence="2">The sequence shown here is derived from an EMBL/GenBank/DDBJ whole genome shotgun (WGS) entry which is preliminary data.</text>
</comment>
<organism evidence="2 3">
    <name type="scientific">Colocasia esculenta</name>
    <name type="common">Wild taro</name>
    <name type="synonym">Arum esculentum</name>
    <dbReference type="NCBI Taxonomy" id="4460"/>
    <lineage>
        <taxon>Eukaryota</taxon>
        <taxon>Viridiplantae</taxon>
        <taxon>Streptophyta</taxon>
        <taxon>Embryophyta</taxon>
        <taxon>Tracheophyta</taxon>
        <taxon>Spermatophyta</taxon>
        <taxon>Magnoliopsida</taxon>
        <taxon>Liliopsida</taxon>
        <taxon>Araceae</taxon>
        <taxon>Aroideae</taxon>
        <taxon>Colocasieae</taxon>
        <taxon>Colocasia</taxon>
    </lineage>
</organism>
<sequence>MMSRPMVLIFLLLVLIITSQFEWKQQLMDDFDHSSSISEKQQQPTDKEELFKEKIILLQEKSIRRLSQLVQSLQQQLLQCQGINNTAITGGDSLVPNTNRLEAQESLED</sequence>
<dbReference type="EMBL" id="NMUH01001803">
    <property type="protein sequence ID" value="MQL95542.1"/>
    <property type="molecule type" value="Genomic_DNA"/>
</dbReference>
<dbReference type="Proteomes" id="UP000652761">
    <property type="component" value="Unassembled WGS sequence"/>
</dbReference>
<accession>A0A843VAN9</accession>
<protein>
    <submittedName>
        <fullName evidence="2">Uncharacterized protein</fullName>
    </submittedName>
</protein>
<dbReference type="SMR" id="A0A843VAN9"/>
<dbReference type="OrthoDB" id="1930404at2759"/>
<gene>
    <name evidence="2" type="ORF">Taro_028207</name>
</gene>
<feature type="chain" id="PRO_5032716560" evidence="1">
    <location>
        <begin position="22"/>
        <end position="109"/>
    </location>
</feature>
<reference evidence="2" key="1">
    <citation type="submission" date="2017-07" db="EMBL/GenBank/DDBJ databases">
        <title>Taro Niue Genome Assembly and Annotation.</title>
        <authorList>
            <person name="Atibalentja N."/>
            <person name="Keating K."/>
            <person name="Fields C.J."/>
        </authorList>
    </citation>
    <scope>NUCLEOTIDE SEQUENCE</scope>
    <source>
        <strain evidence="2">Niue_2</strain>
        <tissue evidence="2">Leaf</tissue>
    </source>
</reference>